<reference evidence="1 2" key="1">
    <citation type="journal article" date="2021" name="Plant Biotechnol. J.">
        <title>Multi-omics assisted identification of the key and species-specific regulatory components of drought-tolerant mechanisms in Gossypium stocksii.</title>
        <authorList>
            <person name="Yu D."/>
            <person name="Ke L."/>
            <person name="Zhang D."/>
            <person name="Wu Y."/>
            <person name="Sun Y."/>
            <person name="Mei J."/>
            <person name="Sun J."/>
            <person name="Sun Y."/>
        </authorList>
    </citation>
    <scope>NUCLEOTIDE SEQUENCE [LARGE SCALE GENOMIC DNA]</scope>
    <source>
        <strain evidence="2">cv. E1</strain>
        <tissue evidence="1">Leaf</tissue>
    </source>
</reference>
<proteinExistence type="predicted"/>
<organism evidence="1 2">
    <name type="scientific">Gossypium stocksii</name>
    <dbReference type="NCBI Taxonomy" id="47602"/>
    <lineage>
        <taxon>Eukaryota</taxon>
        <taxon>Viridiplantae</taxon>
        <taxon>Streptophyta</taxon>
        <taxon>Embryophyta</taxon>
        <taxon>Tracheophyta</taxon>
        <taxon>Spermatophyta</taxon>
        <taxon>Magnoliopsida</taxon>
        <taxon>eudicotyledons</taxon>
        <taxon>Gunneridae</taxon>
        <taxon>Pentapetalae</taxon>
        <taxon>rosids</taxon>
        <taxon>malvids</taxon>
        <taxon>Malvales</taxon>
        <taxon>Malvaceae</taxon>
        <taxon>Malvoideae</taxon>
        <taxon>Gossypium</taxon>
    </lineage>
</organism>
<sequence length="101" mass="11362">MDSANSSFTATISANISSISMLNGTNFNEWKRHLLIVFGCMNIDIALREEQPTPLTAADTPYIKRDFKGWDSLNCMSLMIIKHNILEALRGIESKEITQVK</sequence>
<protein>
    <submittedName>
        <fullName evidence="1">Uncharacterized protein</fullName>
    </submittedName>
</protein>
<dbReference type="Proteomes" id="UP000828251">
    <property type="component" value="Unassembled WGS sequence"/>
</dbReference>
<dbReference type="OrthoDB" id="989164at2759"/>
<dbReference type="AlphaFoldDB" id="A0A9D3UML9"/>
<comment type="caution">
    <text evidence="1">The sequence shown here is derived from an EMBL/GenBank/DDBJ whole genome shotgun (WGS) entry which is preliminary data.</text>
</comment>
<feature type="non-terminal residue" evidence="1">
    <location>
        <position position="101"/>
    </location>
</feature>
<name>A0A9D3UML9_9ROSI</name>
<dbReference type="EMBL" id="JAIQCV010000011">
    <property type="protein sequence ID" value="KAH1046994.1"/>
    <property type="molecule type" value="Genomic_DNA"/>
</dbReference>
<evidence type="ECO:0000313" key="2">
    <source>
        <dbReference type="Proteomes" id="UP000828251"/>
    </source>
</evidence>
<evidence type="ECO:0000313" key="1">
    <source>
        <dbReference type="EMBL" id="KAH1046994.1"/>
    </source>
</evidence>
<keyword evidence="2" id="KW-1185">Reference proteome</keyword>
<gene>
    <name evidence="1" type="ORF">J1N35_037778</name>
</gene>
<accession>A0A9D3UML9</accession>